<evidence type="ECO:0000313" key="1">
    <source>
        <dbReference type="EMBL" id="MBM2615939.1"/>
    </source>
</evidence>
<evidence type="ECO:0000313" key="2">
    <source>
        <dbReference type="Proteomes" id="UP000632138"/>
    </source>
</evidence>
<comment type="caution">
    <text evidence="1">The sequence shown here is derived from an EMBL/GenBank/DDBJ whole genome shotgun (WGS) entry which is preliminary data.</text>
</comment>
<proteinExistence type="predicted"/>
<keyword evidence="2" id="KW-1185">Reference proteome</keyword>
<sequence>MSSVVCRNLLPAEVPLLGPGFAEGLASGGFDLSRTWVALRDGVIVARAAWVLPPDSVGDPWLERFDLDDSPETGAALLTAAHQALGGPYPFYAVLPVAANVAEAARLAGLVPTVERHRFRWTGPAPAAAERAPAGGGVRAAAGAHAGDGVRAATGEEAGELVARIPEPDVLTGSETARTVAGLDLAHNPVPWVTGPAAAWHVLDDESDGGGVAGTAGDACWPMLVYLGVLPGAAPGARERLLAASLRALAEGGAEEVIADVVSTRTETIADLEAAGFHQIRARLAFEPRDRSGTVS</sequence>
<dbReference type="EMBL" id="JAENHP010000003">
    <property type="protein sequence ID" value="MBM2615939.1"/>
    <property type="molecule type" value="Genomic_DNA"/>
</dbReference>
<gene>
    <name evidence="1" type="ORF">JIG36_10260</name>
</gene>
<organism evidence="1 2">
    <name type="scientific">Paractinoplanes ovalisporus</name>
    <dbReference type="NCBI Taxonomy" id="2810368"/>
    <lineage>
        <taxon>Bacteria</taxon>
        <taxon>Bacillati</taxon>
        <taxon>Actinomycetota</taxon>
        <taxon>Actinomycetes</taxon>
        <taxon>Micromonosporales</taxon>
        <taxon>Micromonosporaceae</taxon>
        <taxon>Paractinoplanes</taxon>
    </lineage>
</organism>
<dbReference type="Proteomes" id="UP000632138">
    <property type="component" value="Unassembled WGS sequence"/>
</dbReference>
<reference evidence="1 2" key="1">
    <citation type="submission" date="2021-01" db="EMBL/GenBank/DDBJ databases">
        <title>Actinoplanes sp. nov. LDG1-06 isolated from lichen.</title>
        <authorList>
            <person name="Saeng-In P."/>
            <person name="Phongsopitanun W."/>
            <person name="Kanchanasin P."/>
            <person name="Yuki M."/>
            <person name="Kudo T."/>
            <person name="Ohkuma M."/>
            <person name="Tanasupawat S."/>
        </authorList>
    </citation>
    <scope>NUCLEOTIDE SEQUENCE [LARGE SCALE GENOMIC DNA]</scope>
    <source>
        <strain evidence="1 2">LDG1-06</strain>
    </source>
</reference>
<accession>A0ABS2A7W8</accession>
<dbReference type="RefSeq" id="WP_203375867.1">
    <property type="nucleotide sequence ID" value="NZ_JAENHP010000003.1"/>
</dbReference>
<name>A0ABS2A7W8_9ACTN</name>
<protein>
    <submittedName>
        <fullName evidence="1">Acetyltransferase</fullName>
    </submittedName>
</protein>